<gene>
    <name evidence="8" type="ORF">EJ06DRAFT_549870</name>
</gene>
<feature type="region of interest" description="Disordered" evidence="6">
    <location>
        <begin position="630"/>
        <end position="663"/>
    </location>
</feature>
<feature type="region of interest" description="Disordered" evidence="6">
    <location>
        <begin position="703"/>
        <end position="814"/>
    </location>
</feature>
<feature type="region of interest" description="Disordered" evidence="6">
    <location>
        <begin position="117"/>
        <end position="168"/>
    </location>
</feature>
<keyword evidence="3" id="KW-0805">Transcription regulation</keyword>
<evidence type="ECO:0000256" key="5">
    <source>
        <dbReference type="ARBA" id="ARBA00023242"/>
    </source>
</evidence>
<organism evidence="8 9">
    <name type="scientific">Trichodelitschia bisporula</name>
    <dbReference type="NCBI Taxonomy" id="703511"/>
    <lineage>
        <taxon>Eukaryota</taxon>
        <taxon>Fungi</taxon>
        <taxon>Dikarya</taxon>
        <taxon>Ascomycota</taxon>
        <taxon>Pezizomycotina</taxon>
        <taxon>Dothideomycetes</taxon>
        <taxon>Dothideomycetes incertae sedis</taxon>
        <taxon>Phaeotrichales</taxon>
        <taxon>Phaeotrichaceae</taxon>
        <taxon>Trichodelitschia</taxon>
    </lineage>
</organism>
<dbReference type="GO" id="GO:0005634">
    <property type="term" value="C:nucleus"/>
    <property type="evidence" value="ECO:0007669"/>
    <property type="project" value="UniProtKB-SubCell"/>
</dbReference>
<evidence type="ECO:0000259" key="7">
    <source>
        <dbReference type="SMART" id="SM00906"/>
    </source>
</evidence>
<dbReference type="AlphaFoldDB" id="A0A6G1HTC7"/>
<evidence type="ECO:0000256" key="1">
    <source>
        <dbReference type="ARBA" id="ARBA00004123"/>
    </source>
</evidence>
<evidence type="ECO:0000256" key="3">
    <source>
        <dbReference type="ARBA" id="ARBA00023015"/>
    </source>
</evidence>
<feature type="compositionally biased region" description="Low complexity" evidence="6">
    <location>
        <begin position="118"/>
        <end position="157"/>
    </location>
</feature>
<dbReference type="SUPFAM" id="SSF81995">
    <property type="entry name" value="beta-sandwich domain of Sec23/24"/>
    <property type="match status" value="1"/>
</dbReference>
<dbReference type="PANTHER" id="PTHR47338:SF4">
    <property type="entry name" value="ZN(II)2CYS6 TRANSCRIPTION FACTOR (EUROFUNG)"/>
    <property type="match status" value="1"/>
</dbReference>
<feature type="domain" description="Xylanolytic transcriptional activator regulatory" evidence="7">
    <location>
        <begin position="309"/>
        <end position="383"/>
    </location>
</feature>
<dbReference type="Proteomes" id="UP000799640">
    <property type="component" value="Unassembled WGS sequence"/>
</dbReference>
<accession>A0A6G1HTC7</accession>
<keyword evidence="9" id="KW-1185">Reference proteome</keyword>
<dbReference type="InterPro" id="IPR050815">
    <property type="entry name" value="TF_fung"/>
</dbReference>
<evidence type="ECO:0000256" key="2">
    <source>
        <dbReference type="ARBA" id="ARBA00022723"/>
    </source>
</evidence>
<sequence length="814" mass="87344">MASRPQIGIDRLPARHLSNEPREIKCNRLLPACDSCKLFACDCIYDAVPKKRGPKTDALEALVKRVDFLEKQLHEEKSSSPADVAAFLTDEGEGTPVMAGLEETKPLLGALNAMNAMPQHHQQQQQQHHQPGPNHHQIQGQQHHQQSQHVQPQQSHHQAQHHQQHDRPTNGIQALESIEATSPYDTHLLPPLTTADAMSTPQAPYLEALLDAYFACLHGRPYFILDEASTRQRLQTSQLPGHLAFAIFAVSARYAPQYYAAYDTAVQAGIEYGRRARLELDVDEPSIEGLQTLLLLAQASFQTGRGKQAYMYLSFATTMSHALSLHRELPPDPRIPPPEREGRRRLFWAVYLLDRFSATGSKRPHLVPDDAIALRLPAVSSPDHPPQGEGDFFANGAGLHPVPGGAASEHLRDAAGMLIGIVRILGFATRYLAAGGVKGDARFPWHAQSTLSKIRRDLDLWDAATAEALSALPAHTPGSKTHATLLLAKATFHTVHALIYRPFLPLDLALLRSTSHHQWQIAATAECIRHANLLADLAPHLCPAAGPPAPIPAFASFALATAGTIHVHAAHYRLDASTADLFSPTTAAEALAREMRALATASRAWACAAHHAALLKAVYAAHVSVLTSASPTSSTAGSGTGPGGPHGPTSYPPPEYPYGSASPAYRGSAGSALAQDDFFDRYPGRGLDGAYLPFMSGPVAGGEGWEAGSPHPGSPAVLHTPVLAHPTPQGGQGGYFLPPHLGAANPRKRRRTEGSPHTPLLGPGRVQMSPGSQSGGFEVRDEGGQGYGGPYSAGGSSGPGRFPTYYVVLEPEHR</sequence>
<comment type="subcellular location">
    <subcellularLocation>
        <location evidence="1">Nucleus</location>
    </subcellularLocation>
</comment>
<reference evidence="8" key="1">
    <citation type="journal article" date="2020" name="Stud. Mycol.">
        <title>101 Dothideomycetes genomes: a test case for predicting lifestyles and emergence of pathogens.</title>
        <authorList>
            <person name="Haridas S."/>
            <person name="Albert R."/>
            <person name="Binder M."/>
            <person name="Bloem J."/>
            <person name="Labutti K."/>
            <person name="Salamov A."/>
            <person name="Andreopoulos B."/>
            <person name="Baker S."/>
            <person name="Barry K."/>
            <person name="Bills G."/>
            <person name="Bluhm B."/>
            <person name="Cannon C."/>
            <person name="Castanera R."/>
            <person name="Culley D."/>
            <person name="Daum C."/>
            <person name="Ezra D."/>
            <person name="Gonzalez J."/>
            <person name="Henrissat B."/>
            <person name="Kuo A."/>
            <person name="Liang C."/>
            <person name="Lipzen A."/>
            <person name="Lutzoni F."/>
            <person name="Magnuson J."/>
            <person name="Mondo S."/>
            <person name="Nolan M."/>
            <person name="Ohm R."/>
            <person name="Pangilinan J."/>
            <person name="Park H.-J."/>
            <person name="Ramirez L."/>
            <person name="Alfaro M."/>
            <person name="Sun H."/>
            <person name="Tritt A."/>
            <person name="Yoshinaga Y."/>
            <person name="Zwiers L.-H."/>
            <person name="Turgeon B."/>
            <person name="Goodwin S."/>
            <person name="Spatafora J."/>
            <person name="Crous P."/>
            <person name="Grigoriev I."/>
        </authorList>
    </citation>
    <scope>NUCLEOTIDE SEQUENCE</scope>
    <source>
        <strain evidence="8">CBS 262.69</strain>
    </source>
</reference>
<dbReference type="GO" id="GO:0003677">
    <property type="term" value="F:DNA binding"/>
    <property type="evidence" value="ECO:0007669"/>
    <property type="project" value="InterPro"/>
</dbReference>
<dbReference type="InterPro" id="IPR007219">
    <property type="entry name" value="XnlR_reg_dom"/>
</dbReference>
<evidence type="ECO:0000256" key="4">
    <source>
        <dbReference type="ARBA" id="ARBA00023163"/>
    </source>
</evidence>
<keyword evidence="5" id="KW-0539">Nucleus</keyword>
<dbReference type="CDD" id="cd12148">
    <property type="entry name" value="fungal_TF_MHR"/>
    <property type="match status" value="1"/>
</dbReference>
<dbReference type="GO" id="GO:0008270">
    <property type="term" value="F:zinc ion binding"/>
    <property type="evidence" value="ECO:0007669"/>
    <property type="project" value="InterPro"/>
</dbReference>
<dbReference type="Gene3D" id="4.10.240.10">
    <property type="entry name" value="Zn(2)-C6 fungal-type DNA-binding domain"/>
    <property type="match status" value="1"/>
</dbReference>
<dbReference type="SMART" id="SM00906">
    <property type="entry name" value="Fungal_trans"/>
    <property type="match status" value="1"/>
</dbReference>
<keyword evidence="2" id="KW-0479">Metal-binding</keyword>
<evidence type="ECO:0000313" key="8">
    <source>
        <dbReference type="EMBL" id="KAF2399174.1"/>
    </source>
</evidence>
<protein>
    <recommendedName>
        <fullName evidence="7">Xylanolytic transcriptional activator regulatory domain-containing protein</fullName>
    </recommendedName>
</protein>
<dbReference type="PANTHER" id="PTHR47338">
    <property type="entry name" value="ZN(II)2CYS6 TRANSCRIPTION FACTOR (EUROFUNG)-RELATED"/>
    <property type="match status" value="1"/>
</dbReference>
<dbReference type="OrthoDB" id="197068at2759"/>
<evidence type="ECO:0000313" key="9">
    <source>
        <dbReference type="Proteomes" id="UP000799640"/>
    </source>
</evidence>
<name>A0A6G1HTC7_9PEZI</name>
<dbReference type="EMBL" id="ML996698">
    <property type="protein sequence ID" value="KAF2399174.1"/>
    <property type="molecule type" value="Genomic_DNA"/>
</dbReference>
<dbReference type="Pfam" id="PF04082">
    <property type="entry name" value="Fungal_trans"/>
    <property type="match status" value="1"/>
</dbReference>
<dbReference type="GO" id="GO:0006351">
    <property type="term" value="P:DNA-templated transcription"/>
    <property type="evidence" value="ECO:0007669"/>
    <property type="project" value="InterPro"/>
</dbReference>
<proteinExistence type="predicted"/>
<evidence type="ECO:0000256" key="6">
    <source>
        <dbReference type="SAM" id="MobiDB-lite"/>
    </source>
</evidence>
<feature type="compositionally biased region" description="Gly residues" evidence="6">
    <location>
        <begin position="784"/>
        <end position="798"/>
    </location>
</feature>
<keyword evidence="4" id="KW-0804">Transcription</keyword>
<dbReference type="GO" id="GO:0000981">
    <property type="term" value="F:DNA-binding transcription factor activity, RNA polymerase II-specific"/>
    <property type="evidence" value="ECO:0007669"/>
    <property type="project" value="InterPro"/>
</dbReference>
<dbReference type="InterPro" id="IPR036864">
    <property type="entry name" value="Zn2-C6_fun-type_DNA-bd_sf"/>
</dbReference>